<comment type="caution">
    <text evidence="3">The sequence shown here is derived from an EMBL/GenBank/DDBJ whole genome shotgun (WGS) entry which is preliminary data.</text>
</comment>
<sequence length="363" mass="39485">MRLALPLLAALLLAACATPRAPAPSGSQASPPAGVVTVPERYVTIENPEDELDSLATWPTEDGGTWLIATAKNTHELVVFDADSGEQLRSVGHRGAADGEFLRPNGVFVHGDVLFVSERDNRRVQMLRLPDFRPLGSFGEGELRSPYGLWVHEPVPGELHAYVTDSFMEGPRFDVVPPLETLDRRVRRYRIRFDPAGMPIVHAAGHFGDTREATALRMVESLLGDPAHDRLLVADEDRRHATALREYTLDGRFTGGGIAPGVFLADPEGIALWACTADTGYWIAADQLRPLTIFRVFDRITLAPRGTFSGQVTAWTDGVALYAGATARFPTGALFAVHDDRAVAAFDLGDIARALQLDPACVR</sequence>
<dbReference type="SUPFAM" id="SSF50956">
    <property type="entry name" value="Thermostable phytase (3-phytase)"/>
    <property type="match status" value="1"/>
</dbReference>
<evidence type="ECO:0000313" key="4">
    <source>
        <dbReference type="Proteomes" id="UP000324973"/>
    </source>
</evidence>
<organism evidence="3 4">
    <name type="scientific">Luteimonas viscosa</name>
    <dbReference type="NCBI Taxonomy" id="1132694"/>
    <lineage>
        <taxon>Bacteria</taxon>
        <taxon>Pseudomonadati</taxon>
        <taxon>Pseudomonadota</taxon>
        <taxon>Gammaproteobacteria</taxon>
        <taxon>Lysobacterales</taxon>
        <taxon>Lysobacteraceae</taxon>
        <taxon>Luteimonas</taxon>
    </lineage>
</organism>
<name>A0A5D4XP07_9GAMM</name>
<evidence type="ECO:0000256" key="1">
    <source>
        <dbReference type="SAM" id="SignalP"/>
    </source>
</evidence>
<protein>
    <submittedName>
        <fullName evidence="3">Phytase</fullName>
    </submittedName>
</protein>
<dbReference type="Gene3D" id="2.120.10.30">
    <property type="entry name" value="TolB, C-terminal domain"/>
    <property type="match status" value="1"/>
</dbReference>
<evidence type="ECO:0000313" key="3">
    <source>
        <dbReference type="EMBL" id="TYT25685.1"/>
    </source>
</evidence>
<accession>A0A5D4XP07</accession>
<dbReference type="InterPro" id="IPR003431">
    <property type="entry name" value="B-propeller_Phytase"/>
</dbReference>
<feature type="domain" description="BPP" evidence="2">
    <location>
        <begin position="28"/>
        <end position="355"/>
    </location>
</feature>
<proteinExistence type="predicted"/>
<dbReference type="EMBL" id="VTFT01000001">
    <property type="protein sequence ID" value="TYT25685.1"/>
    <property type="molecule type" value="Genomic_DNA"/>
</dbReference>
<dbReference type="InterPro" id="IPR011042">
    <property type="entry name" value="6-blade_b-propeller_TolB-like"/>
</dbReference>
<evidence type="ECO:0000259" key="2">
    <source>
        <dbReference type="PROSITE" id="PS51662"/>
    </source>
</evidence>
<dbReference type="Proteomes" id="UP000324973">
    <property type="component" value="Unassembled WGS sequence"/>
</dbReference>
<dbReference type="PROSITE" id="PS51257">
    <property type="entry name" value="PROKAR_LIPOPROTEIN"/>
    <property type="match status" value="1"/>
</dbReference>
<keyword evidence="4" id="KW-1185">Reference proteome</keyword>
<feature type="chain" id="PRO_5023071767" evidence="1">
    <location>
        <begin position="24"/>
        <end position="363"/>
    </location>
</feature>
<gene>
    <name evidence="3" type="ORF">FZO89_05115</name>
</gene>
<dbReference type="AlphaFoldDB" id="A0A5D4XP07"/>
<dbReference type="PROSITE" id="PS51662">
    <property type="entry name" value="BP_PHYTASE"/>
    <property type="match status" value="1"/>
</dbReference>
<feature type="signal peptide" evidence="1">
    <location>
        <begin position="1"/>
        <end position="23"/>
    </location>
</feature>
<dbReference type="GO" id="GO:0016158">
    <property type="term" value="F:inositol hexakisphosphate 3-phosphatase activity"/>
    <property type="evidence" value="ECO:0007669"/>
    <property type="project" value="InterPro"/>
</dbReference>
<dbReference type="RefSeq" id="WP_149102235.1">
    <property type="nucleotide sequence ID" value="NZ_VTFT01000001.1"/>
</dbReference>
<keyword evidence="1" id="KW-0732">Signal</keyword>
<reference evidence="3 4" key="1">
    <citation type="submission" date="2019-08" db="EMBL/GenBank/DDBJ databases">
        <title>Luteimonas viscosus sp. nov., isolated from soil of a sunflower field.</title>
        <authorList>
            <person name="Jianli Z."/>
            <person name="Ying Z."/>
        </authorList>
    </citation>
    <scope>NUCLEOTIDE SEQUENCE [LARGE SCALE GENOMIC DNA]</scope>
    <source>
        <strain evidence="3 4">XBU10</strain>
    </source>
</reference>
<dbReference type="OrthoDB" id="5943115at2"/>